<dbReference type="EMBL" id="JBFRYA010000010">
    <property type="protein sequence ID" value="MEX1669710.1"/>
    <property type="molecule type" value="Genomic_DNA"/>
</dbReference>
<organism evidence="2 3">
    <name type="scientific">Zhongshania guokunii</name>
    <dbReference type="NCBI Taxonomy" id="641783"/>
    <lineage>
        <taxon>Bacteria</taxon>
        <taxon>Pseudomonadati</taxon>
        <taxon>Pseudomonadota</taxon>
        <taxon>Gammaproteobacteria</taxon>
        <taxon>Cellvibrionales</taxon>
        <taxon>Spongiibacteraceae</taxon>
        <taxon>Zhongshania</taxon>
    </lineage>
</organism>
<feature type="region of interest" description="Disordered" evidence="1">
    <location>
        <begin position="215"/>
        <end position="270"/>
    </location>
</feature>
<dbReference type="InterPro" id="IPR021973">
    <property type="entry name" value="SprA-related"/>
</dbReference>
<evidence type="ECO:0000256" key="1">
    <source>
        <dbReference type="SAM" id="MobiDB-lite"/>
    </source>
</evidence>
<keyword evidence="3" id="KW-1185">Reference proteome</keyword>
<keyword evidence="2" id="KW-0645">Protease</keyword>
<keyword evidence="2" id="KW-0482">Metalloprotease</keyword>
<gene>
    <name evidence="2" type="ORF">AB4876_12390</name>
</gene>
<feature type="region of interest" description="Disordered" evidence="1">
    <location>
        <begin position="290"/>
        <end position="309"/>
    </location>
</feature>
<dbReference type="Proteomes" id="UP001557485">
    <property type="component" value="Unassembled WGS sequence"/>
</dbReference>
<dbReference type="GO" id="GO:0008237">
    <property type="term" value="F:metallopeptidase activity"/>
    <property type="evidence" value="ECO:0007669"/>
    <property type="project" value="UniProtKB-KW"/>
</dbReference>
<reference evidence="2 3" key="1">
    <citation type="journal article" date="2011" name="Int. J. Syst. Evol. Microbiol.">
        <title>Zhongshania antarctica gen. nov., sp. nov. and Zhongshania guokunii sp. nov., gammaproteobacteria respectively isolated from coastal attached (fast) ice and surface seawater of the Antarctic.</title>
        <authorList>
            <person name="Li H.J."/>
            <person name="Zhang X.Y."/>
            <person name="Chen C.X."/>
            <person name="Zhang Y.J."/>
            <person name="Gao Z.M."/>
            <person name="Yu Y."/>
            <person name="Chen X.L."/>
            <person name="Chen B."/>
            <person name="Zhang Y.Z."/>
        </authorList>
    </citation>
    <scope>NUCLEOTIDE SEQUENCE [LARGE SCALE GENOMIC DNA]</scope>
    <source>
        <strain evidence="2 3">ZS6-22T</strain>
    </source>
</reference>
<name>A0ABV3U8B2_9GAMM</name>
<protein>
    <submittedName>
        <fullName evidence="2">Metalloprotease CJM1_0395 family protein</fullName>
    </submittedName>
</protein>
<feature type="compositionally biased region" description="Basic and acidic residues" evidence="1">
    <location>
        <begin position="232"/>
        <end position="242"/>
    </location>
</feature>
<comment type="caution">
    <text evidence="2">The sequence shown here is derived from an EMBL/GenBank/DDBJ whole genome shotgun (WGS) entry which is preliminary data.</text>
</comment>
<evidence type="ECO:0000313" key="2">
    <source>
        <dbReference type="EMBL" id="MEX1669710.1"/>
    </source>
</evidence>
<proteinExistence type="predicted"/>
<dbReference type="Pfam" id="PF12118">
    <property type="entry name" value="SprA-related"/>
    <property type="match status" value="1"/>
</dbReference>
<keyword evidence="2" id="KW-0378">Hydrolase</keyword>
<feature type="region of interest" description="Disordered" evidence="1">
    <location>
        <begin position="1"/>
        <end position="44"/>
    </location>
</feature>
<evidence type="ECO:0000313" key="3">
    <source>
        <dbReference type="Proteomes" id="UP001557485"/>
    </source>
</evidence>
<accession>A0ABV3U8B2</accession>
<sequence length="309" mass="32225">MDGVRLRSSPAAGAQALAPLKSPESRPVNAPAESESRTRGLIKSDPNLSIFAESGVSPARLAILAAPRLYIAEAEQGDEGVVYRVKDAIANGLLGGSDVDASEAGLALSQSADAEAAQTETDTKAGVEASLSKAEQQQIQAEVRELAARDREVHSHELAHSAAGGRYAGSPSYEFKRGPDGNTYAVNGEVSIDIARAASPQATIDKMQIVKQAALAPAKPSSQDRQVAAEASRIEAEARRELATGSSEEGAEQTKGQKLASAIDRSLASSSDIDTAVPVDIKAQRLSSLYSAHSSSVERQPLTLLDSRA</sequence>
<dbReference type="RefSeq" id="WP_368381996.1">
    <property type="nucleotide sequence ID" value="NZ_JBFRYA010000010.1"/>
</dbReference>